<dbReference type="RefSeq" id="WP_077591257.1">
    <property type="nucleotide sequence ID" value="NZ_CP019641.1"/>
</dbReference>
<organism evidence="1 2">
    <name type="scientific">Planococcus lenghuensis</name>
    <dbReference type="NCBI Taxonomy" id="2213202"/>
    <lineage>
        <taxon>Bacteria</taxon>
        <taxon>Bacillati</taxon>
        <taxon>Bacillota</taxon>
        <taxon>Bacilli</taxon>
        <taxon>Bacillales</taxon>
        <taxon>Caryophanaceae</taxon>
        <taxon>Planococcus</taxon>
    </lineage>
</organism>
<evidence type="ECO:0000313" key="1">
    <source>
        <dbReference type="EMBL" id="AQQ55396.1"/>
    </source>
</evidence>
<name>A0A1Q2L4P7_9BACL</name>
<dbReference type="Proteomes" id="UP000188184">
    <property type="component" value="Plasmid unnamed1"/>
</dbReference>
<geneLocation type="plasmid" evidence="1 2">
    <name>unnamed1</name>
</geneLocation>
<evidence type="ECO:0000313" key="2">
    <source>
        <dbReference type="Proteomes" id="UP000188184"/>
    </source>
</evidence>
<reference evidence="1 2" key="1">
    <citation type="submission" date="2017-02" db="EMBL/GenBank/DDBJ databases">
        <title>The complete genomic sequence of a novel cold adapted crude oil-degrading bacterium Planococcus qaidamina Y42.</title>
        <authorList>
            <person name="Yang R."/>
        </authorList>
    </citation>
    <scope>NUCLEOTIDE SEQUENCE [LARGE SCALE GENOMIC DNA]</scope>
    <source>
        <strain evidence="1 2">Y42</strain>
        <plasmid evidence="1 2">unnamed1</plasmid>
    </source>
</reference>
<dbReference type="EMBL" id="CP019641">
    <property type="protein sequence ID" value="AQQ55396.1"/>
    <property type="molecule type" value="Genomic_DNA"/>
</dbReference>
<dbReference type="KEGG" id="pmar:B0X71_19705"/>
<keyword evidence="2" id="KW-1185">Reference proteome</keyword>
<dbReference type="OrthoDB" id="2455575at2"/>
<keyword evidence="1" id="KW-0614">Plasmid</keyword>
<dbReference type="AlphaFoldDB" id="A0A1Q2L4P7"/>
<protein>
    <submittedName>
        <fullName evidence="1">Uncharacterized protein</fullName>
    </submittedName>
</protein>
<sequence length="70" mass="8016">MTTATVDRIRLTKDLEDSLVYFAHRQSKSLSREEAADISRRVMANVDINNSAFAHKGPSWIAREIINNRK</sequence>
<accession>A0A1Q2L4P7</accession>
<proteinExistence type="predicted"/>
<gene>
    <name evidence="1" type="ORF">B0X71_19705</name>
</gene>